<dbReference type="SUPFAM" id="SSF88713">
    <property type="entry name" value="Glycoside hydrolase/deacetylase"/>
    <property type="match status" value="1"/>
</dbReference>
<dbReference type="HOGENOM" id="CLU_084199_0_0_7"/>
<dbReference type="Proteomes" id="UP000000483">
    <property type="component" value="Chromosome"/>
</dbReference>
<dbReference type="RefSeq" id="WP_013707743.1">
    <property type="nucleotide sequence ID" value="NC_015388.1"/>
</dbReference>
<evidence type="ECO:0000313" key="2">
    <source>
        <dbReference type="EMBL" id="AEB10634.1"/>
    </source>
</evidence>
<organism evidence="2 3">
    <name type="scientific">Desulfobacca acetoxidans (strain ATCC 700848 / DSM 11109 / ASRB2)</name>
    <dbReference type="NCBI Taxonomy" id="880072"/>
    <lineage>
        <taxon>Bacteria</taxon>
        <taxon>Pseudomonadati</taxon>
        <taxon>Thermodesulfobacteriota</taxon>
        <taxon>Desulfobaccia</taxon>
        <taxon>Desulfobaccales</taxon>
        <taxon>Desulfobaccaceae</taxon>
        <taxon>Desulfobacca</taxon>
    </lineage>
</organism>
<dbReference type="OrthoDB" id="9784220at2"/>
<sequence length="304" mass="33525">MRLALKIDVDTLVGFKEGVPALLALLAQKGIKTSFFVAMGPDHSGRAIRRLFTHKGFLQKMLRTGAPRLYGFKTMCYGTILPGPPIAASAPELLHKITAAGHELGLHGYDHVRWQDSLSRLSTPAVLKEIIQAQKVFVEIMGYPAVSFAAPGWQCTAAALDVLVQEKFYYCSNTRGYGPYLPCTPDRTWPLLEIPTTLPTMDELLGLNGRTGADFNREILASLKSGQTQVLTIHAEVEGRLYAAEFSSLLDQIQDKGVKFIRLLDYAQELWRYPELLEKAEVAPGRLPGRAGTVSCQHSKRGTV</sequence>
<dbReference type="PANTHER" id="PTHR47561">
    <property type="entry name" value="POLYSACCHARIDE DEACETYLASE FAMILY PROTEIN (AFU_ORTHOLOGUE AFUA_6G05030)"/>
    <property type="match status" value="1"/>
</dbReference>
<dbReference type="PANTHER" id="PTHR47561:SF1">
    <property type="entry name" value="POLYSACCHARIDE DEACETYLASE FAMILY PROTEIN (AFU_ORTHOLOGUE AFUA_6G05030)"/>
    <property type="match status" value="1"/>
</dbReference>
<dbReference type="KEGG" id="dao:Desac_2833"/>
<evidence type="ECO:0000259" key="1">
    <source>
        <dbReference type="PROSITE" id="PS51677"/>
    </source>
</evidence>
<reference evidence="2 3" key="1">
    <citation type="journal article" date="2011" name="Stand. Genomic Sci.">
        <title>Complete genome sequence of the acetate-degrading sulfate reducer Desulfobacca acetoxidans type strain (ASRB2).</title>
        <authorList>
            <person name="Goker M."/>
            <person name="Teshima H."/>
            <person name="Lapidus A."/>
            <person name="Nolan M."/>
            <person name="Lucas S."/>
            <person name="Hammon N."/>
            <person name="Deshpande S."/>
            <person name="Cheng J.F."/>
            <person name="Tapia R."/>
            <person name="Han C."/>
            <person name="Goodwin L."/>
            <person name="Pitluck S."/>
            <person name="Huntemann M."/>
            <person name="Liolios K."/>
            <person name="Ivanova N."/>
            <person name="Pagani I."/>
            <person name="Mavromatis K."/>
            <person name="Ovchinikova G."/>
            <person name="Pati A."/>
            <person name="Chen A."/>
            <person name="Palaniappan K."/>
            <person name="Land M."/>
            <person name="Hauser L."/>
            <person name="Brambilla E.M."/>
            <person name="Rohde M."/>
            <person name="Spring S."/>
            <person name="Detter J.C."/>
            <person name="Woyke T."/>
            <person name="Bristow J."/>
            <person name="Eisen J.A."/>
            <person name="Markowitz V."/>
            <person name="Hugenholtz P."/>
            <person name="Kyrpides N.C."/>
            <person name="Klenk H.P."/>
        </authorList>
    </citation>
    <scope>NUCLEOTIDE SEQUENCE [LARGE SCALE GENOMIC DNA]</scope>
    <source>
        <strain evidence="3">ATCC 700848 / DSM 11109 / ASRB2</strain>
    </source>
</reference>
<dbReference type="GO" id="GO:0005975">
    <property type="term" value="P:carbohydrate metabolic process"/>
    <property type="evidence" value="ECO:0007669"/>
    <property type="project" value="InterPro"/>
</dbReference>
<dbReference type="Gene3D" id="3.20.20.370">
    <property type="entry name" value="Glycoside hydrolase/deacetylase"/>
    <property type="match status" value="1"/>
</dbReference>
<proteinExistence type="predicted"/>
<dbReference type="STRING" id="880072.Desac_2833"/>
<dbReference type="PROSITE" id="PS51677">
    <property type="entry name" value="NODB"/>
    <property type="match status" value="1"/>
</dbReference>
<dbReference type="AlphaFoldDB" id="F2NIU0"/>
<keyword evidence="3" id="KW-1185">Reference proteome</keyword>
<dbReference type="Pfam" id="PF01522">
    <property type="entry name" value="Polysacc_deac_1"/>
    <property type="match status" value="1"/>
</dbReference>
<evidence type="ECO:0000313" key="3">
    <source>
        <dbReference type="Proteomes" id="UP000000483"/>
    </source>
</evidence>
<dbReference type="eggNOG" id="COG0726">
    <property type="taxonomic scope" value="Bacteria"/>
</dbReference>
<name>F2NIU0_DESAR</name>
<dbReference type="InterPro" id="IPR011330">
    <property type="entry name" value="Glyco_hydro/deAcase_b/a-brl"/>
</dbReference>
<dbReference type="EMBL" id="CP002629">
    <property type="protein sequence ID" value="AEB10634.1"/>
    <property type="molecule type" value="Genomic_DNA"/>
</dbReference>
<accession>F2NIU0</accession>
<protein>
    <submittedName>
        <fullName evidence="2">Polysaccharide deacetylase</fullName>
    </submittedName>
</protein>
<dbReference type="GO" id="GO:0016810">
    <property type="term" value="F:hydrolase activity, acting on carbon-nitrogen (but not peptide) bonds"/>
    <property type="evidence" value="ECO:0007669"/>
    <property type="project" value="InterPro"/>
</dbReference>
<reference evidence="3" key="2">
    <citation type="submission" date="2011-03" db="EMBL/GenBank/DDBJ databases">
        <title>The complete genome of Desulfobacca acetoxidans DSM 11109.</title>
        <authorList>
            <consortium name="US DOE Joint Genome Institute (JGI-PGF)"/>
            <person name="Lucas S."/>
            <person name="Copeland A."/>
            <person name="Lapidus A."/>
            <person name="Bruce D."/>
            <person name="Goodwin L."/>
            <person name="Pitluck S."/>
            <person name="Peters L."/>
            <person name="Kyrpides N."/>
            <person name="Mavromatis K."/>
            <person name="Ivanova N."/>
            <person name="Ovchinnikova G."/>
            <person name="Teshima H."/>
            <person name="Detter J.C."/>
            <person name="Han C."/>
            <person name="Land M."/>
            <person name="Hauser L."/>
            <person name="Markowitz V."/>
            <person name="Cheng J.-F."/>
            <person name="Hugenholtz P."/>
            <person name="Woyke T."/>
            <person name="Wu D."/>
            <person name="Spring S."/>
            <person name="Schueler E."/>
            <person name="Brambilla E."/>
            <person name="Klenk H.-P."/>
            <person name="Eisen J.A."/>
        </authorList>
    </citation>
    <scope>NUCLEOTIDE SEQUENCE [LARGE SCALE GENOMIC DNA]</scope>
    <source>
        <strain evidence="3">ATCC 700848 / DSM 11109 / ASRB2</strain>
    </source>
</reference>
<feature type="domain" description="NodB homology" evidence="1">
    <location>
        <begin position="1"/>
        <end position="261"/>
    </location>
</feature>
<dbReference type="InterPro" id="IPR002509">
    <property type="entry name" value="NODB_dom"/>
</dbReference>
<gene>
    <name evidence="2" type="ordered locus">Desac_2833</name>
</gene>